<dbReference type="OrthoDB" id="1939732at2759"/>
<feature type="region of interest" description="Disordered" evidence="1">
    <location>
        <begin position="254"/>
        <end position="294"/>
    </location>
</feature>
<dbReference type="EMBL" id="AUSU01000911">
    <property type="protein sequence ID" value="EPS72265.1"/>
    <property type="molecule type" value="Genomic_DNA"/>
</dbReference>
<gene>
    <name evidence="2" type="ORF">M569_02498</name>
</gene>
<proteinExistence type="predicted"/>
<dbReference type="AlphaFoldDB" id="S8CZ27"/>
<name>S8CZ27_9LAMI</name>
<dbReference type="GO" id="GO:0009574">
    <property type="term" value="C:preprophase band"/>
    <property type="evidence" value="ECO:0007669"/>
    <property type="project" value="TreeGrafter"/>
</dbReference>
<dbReference type="Proteomes" id="UP000015453">
    <property type="component" value="Unassembled WGS sequence"/>
</dbReference>
<dbReference type="PANTHER" id="PTHR35728">
    <property type="entry name" value="MICROTUBULE-BINDING PROTEIN TANGLED-RELATED"/>
    <property type="match status" value="1"/>
</dbReference>
<feature type="region of interest" description="Disordered" evidence="1">
    <location>
        <begin position="1"/>
        <end position="21"/>
    </location>
</feature>
<dbReference type="GO" id="GO:0005875">
    <property type="term" value="C:microtubule associated complex"/>
    <property type="evidence" value="ECO:0007669"/>
    <property type="project" value="TreeGrafter"/>
</dbReference>
<feature type="region of interest" description="Disordered" evidence="1">
    <location>
        <begin position="307"/>
        <end position="331"/>
    </location>
</feature>
<reference evidence="2 3" key="1">
    <citation type="journal article" date="2013" name="BMC Genomics">
        <title>The miniature genome of a carnivorous plant Genlisea aurea contains a low number of genes and short non-coding sequences.</title>
        <authorList>
            <person name="Leushkin E.V."/>
            <person name="Sutormin R.A."/>
            <person name="Nabieva E.R."/>
            <person name="Penin A.A."/>
            <person name="Kondrashov A.S."/>
            <person name="Logacheva M.D."/>
        </authorList>
    </citation>
    <scope>NUCLEOTIDE SEQUENCE [LARGE SCALE GENOMIC DNA]</scope>
</reference>
<evidence type="ECO:0000313" key="3">
    <source>
        <dbReference type="Proteomes" id="UP000015453"/>
    </source>
</evidence>
<evidence type="ECO:0000256" key="1">
    <source>
        <dbReference type="SAM" id="MobiDB-lite"/>
    </source>
</evidence>
<feature type="compositionally biased region" description="Basic and acidic residues" evidence="1">
    <location>
        <begin position="130"/>
        <end position="143"/>
    </location>
</feature>
<dbReference type="GO" id="GO:0000911">
    <property type="term" value="P:cytokinesis by cell plate formation"/>
    <property type="evidence" value="ECO:0007669"/>
    <property type="project" value="TreeGrafter"/>
</dbReference>
<organism evidence="2 3">
    <name type="scientific">Genlisea aurea</name>
    <dbReference type="NCBI Taxonomy" id="192259"/>
    <lineage>
        <taxon>Eukaryota</taxon>
        <taxon>Viridiplantae</taxon>
        <taxon>Streptophyta</taxon>
        <taxon>Embryophyta</taxon>
        <taxon>Tracheophyta</taxon>
        <taxon>Spermatophyta</taxon>
        <taxon>Magnoliopsida</taxon>
        <taxon>eudicotyledons</taxon>
        <taxon>Gunneridae</taxon>
        <taxon>Pentapetalae</taxon>
        <taxon>asterids</taxon>
        <taxon>lamiids</taxon>
        <taxon>Lamiales</taxon>
        <taxon>Lentibulariaceae</taxon>
        <taxon>Genlisea</taxon>
    </lineage>
</organism>
<comment type="caution">
    <text evidence="2">The sequence shown here is derived from an EMBL/GenBank/DDBJ whole genome shotgun (WGS) entry which is preliminary data.</text>
</comment>
<accession>S8CZ27</accession>
<sequence length="331" mass="37387">MVARSPPNRQRKPSAPPISPGFLRETVKKVDKCVARLEELQSTVKGFNLSPIPQNRNVSNLALRCRPEPDENHEFFTAISSCKECCSDDWQKMSLPAMLLGETMGEILRANQVAKKAVETISSNSSKPPTNDDPKTPLLKKFDPTPQPSSSHLKRTREKQQKRRGGSNTPSNHISKSRINFKAVSPECCNKENCKYLANRISPKNRPWVKKSVLFPNPLFHDQKFCKTKSPIIGRKQQQQRTSAAATPHKFLVKSSPAKRQQQQQNTSPHKFQLKIRISPTRSSPAVKRRSFSPSALAKRLVSPLKCRNSVQNKSGDVRLQRPRGFSPRRI</sequence>
<dbReference type="GO" id="GO:0008017">
    <property type="term" value="F:microtubule binding"/>
    <property type="evidence" value="ECO:0007669"/>
    <property type="project" value="InterPro"/>
</dbReference>
<keyword evidence="3" id="KW-1185">Reference proteome</keyword>
<feature type="compositionally biased region" description="Basic residues" evidence="1">
    <location>
        <begin position="152"/>
        <end position="165"/>
    </location>
</feature>
<feature type="compositionally biased region" description="Polar residues" evidence="1">
    <location>
        <begin position="258"/>
        <end position="270"/>
    </location>
</feature>
<dbReference type="InterPro" id="IPR044709">
    <property type="entry name" value="TAN1"/>
</dbReference>
<feature type="compositionally biased region" description="Polar residues" evidence="1">
    <location>
        <begin position="166"/>
        <end position="177"/>
    </location>
</feature>
<dbReference type="GO" id="GO:2000694">
    <property type="term" value="P:regulation of phragmoplast microtubule organization"/>
    <property type="evidence" value="ECO:0007669"/>
    <property type="project" value="InterPro"/>
</dbReference>
<evidence type="ECO:0000313" key="2">
    <source>
        <dbReference type="EMBL" id="EPS72265.1"/>
    </source>
</evidence>
<feature type="compositionally biased region" description="Polar residues" evidence="1">
    <location>
        <begin position="120"/>
        <end position="129"/>
    </location>
</feature>
<protein>
    <submittedName>
        <fullName evidence="2">Uncharacterized protein</fullName>
    </submittedName>
</protein>
<feature type="region of interest" description="Disordered" evidence="1">
    <location>
        <begin position="119"/>
        <end position="177"/>
    </location>
</feature>
<dbReference type="PANTHER" id="PTHR35728:SF1">
    <property type="entry name" value="MICROTUBULE-BINDING PROTEIN TANGLED-RELATED"/>
    <property type="match status" value="1"/>
</dbReference>